<feature type="domain" description="SD-repeat containing protein B" evidence="7">
    <location>
        <begin position="888"/>
        <end position="982"/>
    </location>
</feature>
<dbReference type="SUPFAM" id="SSF117074">
    <property type="entry name" value="Hypothetical protein PA1324"/>
    <property type="match status" value="9"/>
</dbReference>
<evidence type="ECO:0000256" key="5">
    <source>
        <dbReference type="SAM" id="SignalP"/>
    </source>
</evidence>
<dbReference type="Pfam" id="PF01345">
    <property type="entry name" value="DUF11"/>
    <property type="match status" value="1"/>
</dbReference>
<protein>
    <recommendedName>
        <fullName evidence="10">DUF11 domain-containing protein</fullName>
    </recommendedName>
</protein>
<feature type="chain" id="PRO_5036973892" description="DUF11 domain-containing protein" evidence="5">
    <location>
        <begin position="24"/>
        <end position="2094"/>
    </location>
</feature>
<dbReference type="EMBL" id="BMXA01000001">
    <property type="protein sequence ID" value="GHA00616.1"/>
    <property type="molecule type" value="Genomic_DNA"/>
</dbReference>
<name>A0A918RKK1_9GAMM</name>
<evidence type="ECO:0000256" key="2">
    <source>
        <dbReference type="ARBA" id="ARBA00022525"/>
    </source>
</evidence>
<dbReference type="PROSITE" id="PS00018">
    <property type="entry name" value="EF_HAND_1"/>
    <property type="match status" value="1"/>
</dbReference>
<evidence type="ECO:0008006" key="10">
    <source>
        <dbReference type="Google" id="ProtNLM"/>
    </source>
</evidence>
<accession>A0A918RKK1</accession>
<dbReference type="InterPro" id="IPR001434">
    <property type="entry name" value="OmcB-like_DUF11"/>
</dbReference>
<sequence length="2094" mass="214669">MHGLVRLGIVVGLIGVSVNLANAQTCPANSSPASFTWSSSPGTGNEWLATNNTDGVSQNYTVNYTDGAGDPQSVIVTATLVDPNDRNFDSNFVCPPNVTSVGGTCDNDPAGLNINTETNGIYGANFLTIGMASAQSSDVVGIEFSFSEPGYVASMEIADIDDVGYNATNNTVPVSSFQDSVIVDATLAGSNVPVSISGVGSNVTVAGQTATANYVSGTAGGVAPTDPVGQITLGAASLIDTFTVSYFNGPDDAAAESGAGEPAPHGESDGHAIRMSGFIFCAVDEPALTVTKTSSAAGTPVNPGDTLTYTIAVNNTGSGTANDVVVSDVLPAGVTYVAASAEKTYPGFIPGSFTHNFIPFQVFTTTLNQVYDTTPDLPAGAQITAFSYASTGSTNDWLSDIRLDVSLPNGSNFAFGTGTYGGNGPGNWNESDGPNAETGTAIGNYTFAWQDTVAIGGTSNSVSTMSFTIEYEARGSITDVAGAPPNLVTAGDNVDLEPGESMTITFDVVIDDPVAAGIQEFENIASATSVEIVTPVQGSVTDRLANGDISGSVLADTDFDGLGDAPLSGVQILLYTDPNGDGDPSDGTLAFSALTDGSGAYSFTDVPLGDYVLVEVDPADYQSVSDSQSVDSDTAANSNTNNNQIPVSVSLDEVDANNDFVDSQASNVSGTVWLDQDRDGINDLEEAEISGVIVNLVNDLGVVVATTVTNSVGGYLFEGVAAGEYTVAVDDPTLPAGLTNTAGPLGTDPRAVTVTGNSTVSNVDFGYVTAVGTGAIGNFVWADADGDGIQDAGEAGLGGVTVRLYDAVGVLVDTVTTQADGSYLFTNVAYGDDYTVQISDLDPALTGFSPTVGAQSQGAYISAPVSLTATGSAVTDIDFGFDNAALNTISDAIWSDINGDGVRDVGEPGISGVQVVLYADGDNNGIPDDVNGDGQPDVLTTLASDLNGEFSFTGLNDGTYLVGLNDVNGVLIGLDPTTADAAAALSDPVSVSGGASDTQTSFGFNDGGSLSGVVYSDAGNDGDQSFGEPGLGGISVTLLQDVDGNGSFETTVGTVFTQADGSYEFDGLPPGDYQVVVAAPAGVQTEDPDASLNSTHAVSLGIGDSATELDFGYFNAALNDVSGTVFLDTDKDGVEDIGESGFAAVSVSLSSVPVDVIDGTLDLNNDGVVDANDDGAYLGYAVIDGQLDINGDGAIDVLDVGAVNGVNVVGGLLDIDGNGLVSGADLANDDGLLPAVKLATTTTDSNGDYSFGGLPDGRYQVAVTDDVGLVSGYDMTSGLNPLPVTLAGADVTDLDFGYINDSTTGSISGELFVDAADASGATNGLAEESELNLSGVDVYLCDSPISSPPCDPTDPEFVAQTTTDSQGEYVFAELVAGAYTVDANPADVPTGLQLTVDPAAVALSEGEHVTEVDIGYEPATDRGLLSGFLWVDVDNDGIYDAGEAPLSGVTVNVYDTSTATEANPQGDVILTTTTDEDGNWMISDIAGLDLIDGMIVGYAQADIDTAAGGDLNESQPTNMPLGTYNYFPIDLASDADNAIDNLNFGFNPEIGTNLGSVSGTIYSDADANGSYASGTDGELQGVTLNLVDSLGNVVATTVTDALGAYSFTGLPDDDYTVVITDVNRVTSQLNALELIPTPISIAGGADISGVDAGYISDVRLGSIGNLFWFDVNGDGSKDDSEPGISGVTVQCWLDADLSETANNPSLVTNAPAPGVDNLIRTVQTDGNGEYYCTSLPTGQYIVVVVDAAGYDEVDDGTLVTGGSGNGVAKPWTYALTTSSPNLTADFGVTGNNEVSGTIVIEDISLVEPDDNGTLEATELDGTPGGNADSPAGGVTVILYVEQNGALVKFADTTTDSNGDYSFTNLPDGSYRVEVVTSGSVVDGFGQTGDPDLANQVQPEDRVCDSPTAAVCDNASPNYALSGGVIQAGINFAYQQDFATTPVTINYLHAERNGDWVDVIWETSNEVGHAGFQIYAREGDGWRLLTPKLIVGPSGDAMQTRQYRQRVKTTARWLSLVDVSNAEEVTAHGPFSADRDYGARMVKPPEFDWSSISPTPKNKQAARSHLLRKLKLLKQQGDEYFGDLDSEPAYDAVNQ</sequence>
<dbReference type="InterPro" id="IPR018247">
    <property type="entry name" value="EF_Hand_1_Ca_BS"/>
</dbReference>
<feature type="domain" description="DUF11" evidence="6">
    <location>
        <begin position="288"/>
        <end position="342"/>
    </location>
</feature>
<dbReference type="InterPro" id="IPR047589">
    <property type="entry name" value="DUF11_rpt"/>
</dbReference>
<evidence type="ECO:0000313" key="8">
    <source>
        <dbReference type="EMBL" id="GHA00616.1"/>
    </source>
</evidence>
<feature type="domain" description="SD-repeat containing protein B" evidence="7">
    <location>
        <begin position="1662"/>
        <end position="1752"/>
    </location>
</feature>
<gene>
    <name evidence="8" type="ORF">GCM10008090_06910</name>
</gene>
<dbReference type="InterPro" id="IPR013783">
    <property type="entry name" value="Ig-like_fold"/>
</dbReference>
<dbReference type="Pfam" id="PF17210">
    <property type="entry name" value="SdrD_B"/>
    <property type="match status" value="7"/>
</dbReference>
<dbReference type="SUPFAM" id="SSF49478">
    <property type="entry name" value="Cna protein B-type domain"/>
    <property type="match status" value="2"/>
</dbReference>
<dbReference type="NCBIfam" id="TIGR01451">
    <property type="entry name" value="B_ant_repeat"/>
    <property type="match status" value="1"/>
</dbReference>
<evidence type="ECO:0000256" key="1">
    <source>
        <dbReference type="ARBA" id="ARBA00004613"/>
    </source>
</evidence>
<feature type="signal peptide" evidence="5">
    <location>
        <begin position="1"/>
        <end position="23"/>
    </location>
</feature>
<keyword evidence="9" id="KW-1185">Reference proteome</keyword>
<evidence type="ECO:0000259" key="6">
    <source>
        <dbReference type="Pfam" id="PF01345"/>
    </source>
</evidence>
<dbReference type="GO" id="GO:0005576">
    <property type="term" value="C:extracellular region"/>
    <property type="evidence" value="ECO:0007669"/>
    <property type="project" value="UniProtKB-SubCell"/>
</dbReference>
<dbReference type="Proteomes" id="UP000614811">
    <property type="component" value="Unassembled WGS sequence"/>
</dbReference>
<feature type="domain" description="SD-repeat containing protein B" evidence="7">
    <location>
        <begin position="1559"/>
        <end position="1623"/>
    </location>
</feature>
<dbReference type="PANTHER" id="PTHR23303">
    <property type="entry name" value="CARBOXYPEPTIDASE REGULATORY REGION-CONTAINING"/>
    <property type="match status" value="1"/>
</dbReference>
<evidence type="ECO:0000259" key="7">
    <source>
        <dbReference type="Pfam" id="PF17210"/>
    </source>
</evidence>
<feature type="domain" description="SD-repeat containing protein B" evidence="7">
    <location>
        <begin position="670"/>
        <end position="750"/>
    </location>
</feature>
<evidence type="ECO:0000256" key="4">
    <source>
        <dbReference type="SAM" id="MobiDB-lite"/>
    </source>
</evidence>
<feature type="domain" description="SD-repeat containing protein B" evidence="7">
    <location>
        <begin position="1827"/>
        <end position="1890"/>
    </location>
</feature>
<proteinExistence type="predicted"/>
<feature type="compositionally biased region" description="Low complexity" evidence="4">
    <location>
        <begin position="623"/>
        <end position="643"/>
    </location>
</feature>
<feature type="domain" description="SD-repeat containing protein B" evidence="7">
    <location>
        <begin position="1010"/>
        <end position="1094"/>
    </location>
</feature>
<evidence type="ECO:0000313" key="9">
    <source>
        <dbReference type="Proteomes" id="UP000614811"/>
    </source>
</evidence>
<keyword evidence="3 5" id="KW-0732">Signal</keyword>
<reference evidence="8" key="2">
    <citation type="submission" date="2020-09" db="EMBL/GenBank/DDBJ databases">
        <authorList>
            <person name="Sun Q."/>
            <person name="Kim S."/>
        </authorList>
    </citation>
    <scope>NUCLEOTIDE SEQUENCE</scope>
    <source>
        <strain evidence="8">KCTC 12711</strain>
    </source>
</reference>
<feature type="domain" description="SD-repeat containing protein B" evidence="7">
    <location>
        <begin position="775"/>
        <end position="854"/>
    </location>
</feature>
<keyword evidence="2" id="KW-0964">Secreted</keyword>
<organism evidence="8 9">
    <name type="scientific">Arenicella chitinivorans</name>
    <dbReference type="NCBI Taxonomy" id="1329800"/>
    <lineage>
        <taxon>Bacteria</taxon>
        <taxon>Pseudomonadati</taxon>
        <taxon>Pseudomonadota</taxon>
        <taxon>Gammaproteobacteria</taxon>
        <taxon>Arenicellales</taxon>
        <taxon>Arenicellaceae</taxon>
        <taxon>Arenicella</taxon>
    </lineage>
</organism>
<dbReference type="InterPro" id="IPR051417">
    <property type="entry name" value="SDr/BOS_complex"/>
</dbReference>
<evidence type="ECO:0000256" key="3">
    <source>
        <dbReference type="ARBA" id="ARBA00022729"/>
    </source>
</evidence>
<feature type="region of interest" description="Disordered" evidence="4">
    <location>
        <begin position="623"/>
        <end position="645"/>
    </location>
</feature>
<dbReference type="Gene3D" id="2.60.40.10">
    <property type="entry name" value="Immunoglobulins"/>
    <property type="match status" value="11"/>
</dbReference>
<comment type="caution">
    <text evidence="8">The sequence shown here is derived from an EMBL/GenBank/DDBJ whole genome shotgun (WGS) entry which is preliminary data.</text>
</comment>
<dbReference type="InterPro" id="IPR033764">
    <property type="entry name" value="Sdr_B"/>
</dbReference>
<reference evidence="8" key="1">
    <citation type="journal article" date="2014" name="Int. J. Syst. Evol. Microbiol.">
        <title>Complete genome sequence of Corynebacterium casei LMG S-19264T (=DSM 44701T), isolated from a smear-ripened cheese.</title>
        <authorList>
            <consortium name="US DOE Joint Genome Institute (JGI-PGF)"/>
            <person name="Walter F."/>
            <person name="Albersmeier A."/>
            <person name="Kalinowski J."/>
            <person name="Ruckert C."/>
        </authorList>
    </citation>
    <scope>NUCLEOTIDE SEQUENCE</scope>
    <source>
        <strain evidence="8">KCTC 12711</strain>
    </source>
</reference>
<comment type="subcellular location">
    <subcellularLocation>
        <location evidence="1">Secreted</location>
    </subcellularLocation>
</comment>